<proteinExistence type="predicted"/>
<dbReference type="AlphaFoldDB" id="A0A0V1C5E5"/>
<comment type="caution">
    <text evidence="1">The sequence shown here is derived from an EMBL/GenBank/DDBJ whole genome shotgun (WGS) entry which is preliminary data.</text>
</comment>
<name>A0A0V1C5E5_TRIBR</name>
<protein>
    <submittedName>
        <fullName evidence="1">Uncharacterized protein</fullName>
    </submittedName>
</protein>
<keyword evidence="2" id="KW-1185">Reference proteome</keyword>
<evidence type="ECO:0000313" key="1">
    <source>
        <dbReference type="EMBL" id="KRY44539.1"/>
    </source>
</evidence>
<organism evidence="1 2">
    <name type="scientific">Trichinella britovi</name>
    <name type="common">Parasitic roundworm</name>
    <dbReference type="NCBI Taxonomy" id="45882"/>
    <lineage>
        <taxon>Eukaryota</taxon>
        <taxon>Metazoa</taxon>
        <taxon>Ecdysozoa</taxon>
        <taxon>Nematoda</taxon>
        <taxon>Enoplea</taxon>
        <taxon>Dorylaimia</taxon>
        <taxon>Trichinellida</taxon>
        <taxon>Trichinellidae</taxon>
        <taxon>Trichinella</taxon>
    </lineage>
</organism>
<sequence length="37" mass="4244">MEDNMKMKFWILEIVFANQLNTKAKCQSAPANTKADI</sequence>
<dbReference type="EMBL" id="JYDI01000555">
    <property type="protein sequence ID" value="KRY44539.1"/>
    <property type="molecule type" value="Genomic_DNA"/>
</dbReference>
<evidence type="ECO:0000313" key="2">
    <source>
        <dbReference type="Proteomes" id="UP000054653"/>
    </source>
</evidence>
<dbReference type="Proteomes" id="UP000054653">
    <property type="component" value="Unassembled WGS sequence"/>
</dbReference>
<accession>A0A0V1C5E5</accession>
<reference evidence="1 2" key="1">
    <citation type="submission" date="2015-01" db="EMBL/GenBank/DDBJ databases">
        <title>Evolution of Trichinella species and genotypes.</title>
        <authorList>
            <person name="Korhonen P.K."/>
            <person name="Edoardo P."/>
            <person name="Giuseppe L.R."/>
            <person name="Gasser R.B."/>
        </authorList>
    </citation>
    <scope>NUCLEOTIDE SEQUENCE [LARGE SCALE GENOMIC DNA]</scope>
    <source>
        <strain evidence="1">ISS120</strain>
    </source>
</reference>
<gene>
    <name evidence="1" type="ORF">T03_326</name>
</gene>